<organism evidence="7 8">
    <name type="scientific">Candidatus Nomurabacteria bacterium GW2011_GWA1_46_11</name>
    <dbReference type="NCBI Taxonomy" id="1618732"/>
    <lineage>
        <taxon>Bacteria</taxon>
        <taxon>Candidatus Nomuraibacteriota</taxon>
    </lineage>
</organism>
<dbReference type="Gene3D" id="2.40.50.140">
    <property type="entry name" value="Nucleic acid-binding proteins"/>
    <property type="match status" value="1"/>
</dbReference>
<dbReference type="PANTHER" id="PTHR33370">
    <property type="entry name" value="TRANSLATION INITIATION FACTOR IF-1, CHLOROPLASTIC"/>
    <property type="match status" value="1"/>
</dbReference>
<dbReference type="GO" id="GO:0003723">
    <property type="term" value="F:RNA binding"/>
    <property type="evidence" value="ECO:0007669"/>
    <property type="project" value="InterPro"/>
</dbReference>
<evidence type="ECO:0000256" key="5">
    <source>
        <dbReference type="PROSITE-ProRule" id="PRU00181"/>
    </source>
</evidence>
<evidence type="ECO:0000256" key="2">
    <source>
        <dbReference type="ARBA" id="ARBA00022540"/>
    </source>
</evidence>
<dbReference type="InterPro" id="IPR004368">
    <property type="entry name" value="TIF_IF1"/>
</dbReference>
<dbReference type="GO" id="GO:0003743">
    <property type="term" value="F:translation initiation factor activity"/>
    <property type="evidence" value="ECO:0007669"/>
    <property type="project" value="UniProtKB-UniRule"/>
</dbReference>
<proteinExistence type="inferred from homology"/>
<dbReference type="PANTHER" id="PTHR33370:SF1">
    <property type="entry name" value="TRANSLATION INITIATION FACTOR IF-1, CHLOROPLASTIC"/>
    <property type="match status" value="1"/>
</dbReference>
<comment type="similarity">
    <text evidence="1">Belongs to the IF-1 family.</text>
</comment>
<comment type="caution">
    <text evidence="7">The sequence shown here is derived from an EMBL/GenBank/DDBJ whole genome shotgun (WGS) entry which is preliminary data.</text>
</comment>
<dbReference type="SUPFAM" id="SSF50249">
    <property type="entry name" value="Nucleic acid-binding proteins"/>
    <property type="match status" value="1"/>
</dbReference>
<evidence type="ECO:0000313" key="8">
    <source>
        <dbReference type="Proteomes" id="UP000034107"/>
    </source>
</evidence>
<dbReference type="PATRIC" id="fig|1618732.3.peg.317"/>
<dbReference type="AlphaFoldDB" id="A0A0G1NP31"/>
<evidence type="ECO:0000256" key="1">
    <source>
        <dbReference type="ARBA" id="ARBA00010939"/>
    </source>
</evidence>
<evidence type="ECO:0000313" key="7">
    <source>
        <dbReference type="EMBL" id="KKU22146.1"/>
    </source>
</evidence>
<dbReference type="InterPro" id="IPR012340">
    <property type="entry name" value="NA-bd_OB-fold"/>
</dbReference>
<dbReference type="InterPro" id="IPR006196">
    <property type="entry name" value="RNA-binding_domain_S1_IF1"/>
</dbReference>
<protein>
    <recommendedName>
        <fullName evidence="4">Translation initiation factor IF-1</fullName>
    </recommendedName>
</protein>
<name>A0A0G1NP31_9BACT</name>
<dbReference type="PROSITE" id="PS50832">
    <property type="entry name" value="S1_IF1_TYPE"/>
    <property type="match status" value="1"/>
</dbReference>
<keyword evidence="2 5" id="KW-0396">Initiation factor</keyword>
<evidence type="ECO:0000256" key="4">
    <source>
        <dbReference type="NCBIfam" id="TIGR00008"/>
    </source>
</evidence>
<evidence type="ECO:0000259" key="6">
    <source>
        <dbReference type="PROSITE" id="PS50832"/>
    </source>
</evidence>
<dbReference type="Proteomes" id="UP000034107">
    <property type="component" value="Unassembled WGS sequence"/>
</dbReference>
<dbReference type="EMBL" id="LCLS01000006">
    <property type="protein sequence ID" value="KKU22146.1"/>
    <property type="molecule type" value="Genomic_DNA"/>
</dbReference>
<gene>
    <name evidence="7" type="ORF">UX31_C0006G0058</name>
</gene>
<dbReference type="GO" id="GO:0005829">
    <property type="term" value="C:cytosol"/>
    <property type="evidence" value="ECO:0007669"/>
    <property type="project" value="TreeGrafter"/>
</dbReference>
<evidence type="ECO:0000256" key="3">
    <source>
        <dbReference type="ARBA" id="ARBA00022917"/>
    </source>
</evidence>
<dbReference type="NCBIfam" id="TIGR00008">
    <property type="entry name" value="infA"/>
    <property type="match status" value="1"/>
</dbReference>
<accession>A0A0G1NP31</accession>
<feature type="domain" description="S1-like" evidence="6">
    <location>
        <begin position="1"/>
        <end position="65"/>
    </location>
</feature>
<keyword evidence="3 5" id="KW-0648">Protein biosynthesis</keyword>
<reference evidence="7 8" key="1">
    <citation type="journal article" date="2015" name="Nature">
        <title>rRNA introns, odd ribosomes, and small enigmatic genomes across a large radiation of phyla.</title>
        <authorList>
            <person name="Brown C.T."/>
            <person name="Hug L.A."/>
            <person name="Thomas B.C."/>
            <person name="Sharon I."/>
            <person name="Castelle C.J."/>
            <person name="Singh A."/>
            <person name="Wilkins M.J."/>
            <person name="Williams K.H."/>
            <person name="Banfield J.F."/>
        </authorList>
    </citation>
    <scope>NUCLEOTIDE SEQUENCE [LARGE SCALE GENOMIC DNA]</scope>
</reference>
<sequence>MTVEGIIMETLPGAAFRVKLDNDREILAYVAGKMRIRHIRILPGDKVKLELPDENSARGRITWRM</sequence>
<dbReference type="GO" id="GO:0043022">
    <property type="term" value="F:ribosome binding"/>
    <property type="evidence" value="ECO:0007669"/>
    <property type="project" value="TreeGrafter"/>
</dbReference>
<dbReference type="Pfam" id="PF01176">
    <property type="entry name" value="eIF-1a"/>
    <property type="match status" value="1"/>
</dbReference>